<evidence type="ECO:0000313" key="7">
    <source>
        <dbReference type="EMBL" id="QKE90350.1"/>
    </source>
</evidence>
<dbReference type="AlphaFoldDB" id="A0A6M8HPX9"/>
<dbReference type="InterPro" id="IPR001764">
    <property type="entry name" value="Glyco_hydro_3_N"/>
</dbReference>
<dbReference type="GO" id="GO:0009254">
    <property type="term" value="P:peptidoglycan turnover"/>
    <property type="evidence" value="ECO:0007669"/>
    <property type="project" value="TreeGrafter"/>
</dbReference>
<dbReference type="EMBL" id="CP053708">
    <property type="protein sequence ID" value="QKE90350.1"/>
    <property type="molecule type" value="Genomic_DNA"/>
</dbReference>
<dbReference type="SUPFAM" id="SSF51445">
    <property type="entry name" value="(Trans)glycosidases"/>
    <property type="match status" value="1"/>
</dbReference>
<dbReference type="Gene3D" id="3.20.20.300">
    <property type="entry name" value="Glycoside hydrolase, family 3, N-terminal domain"/>
    <property type="match status" value="1"/>
</dbReference>
<evidence type="ECO:0000256" key="5">
    <source>
        <dbReference type="ARBA" id="ARBA00023295"/>
    </source>
</evidence>
<keyword evidence="5 7" id="KW-0326">Glycosidase</keyword>
<proteinExistence type="inferred from homology"/>
<comment type="similarity">
    <text evidence="2">Belongs to the glycosyl hydrolase 3 family.</text>
</comment>
<reference evidence="7 8" key="1">
    <citation type="journal article" date="2014" name="World J. Microbiol. Biotechnol.">
        <title>Biodiversity and physiological characteristics of Antarctic and Arctic lichens-associated bacteria.</title>
        <authorList>
            <person name="Lee Y.M."/>
            <person name="Kim E.H."/>
            <person name="Lee H.K."/>
            <person name="Hong S.G."/>
        </authorList>
    </citation>
    <scope>NUCLEOTIDE SEQUENCE [LARGE SCALE GENOMIC DNA]</scope>
    <source>
        <strain evidence="7 8">PAMC 26569</strain>
    </source>
</reference>
<comment type="catalytic activity">
    <reaction evidence="1">
        <text>Hydrolysis of terminal non-reducing N-acetyl-D-hexosamine residues in N-acetyl-beta-D-hexosaminides.</text>
        <dbReference type="EC" id="3.2.1.52"/>
    </reaction>
</comment>
<dbReference type="EC" id="3.2.1.52" evidence="3"/>
<dbReference type="PANTHER" id="PTHR30480:SF13">
    <property type="entry name" value="BETA-HEXOSAMINIDASE"/>
    <property type="match status" value="1"/>
</dbReference>
<evidence type="ECO:0000259" key="6">
    <source>
        <dbReference type="Pfam" id="PF00933"/>
    </source>
</evidence>
<evidence type="ECO:0000256" key="1">
    <source>
        <dbReference type="ARBA" id="ARBA00001231"/>
    </source>
</evidence>
<dbReference type="GO" id="GO:0005975">
    <property type="term" value="P:carbohydrate metabolic process"/>
    <property type="evidence" value="ECO:0007669"/>
    <property type="project" value="InterPro"/>
</dbReference>
<evidence type="ECO:0000313" key="8">
    <source>
        <dbReference type="Proteomes" id="UP000500767"/>
    </source>
</evidence>
<dbReference type="NCBIfam" id="NF003740">
    <property type="entry name" value="PRK05337.1"/>
    <property type="match status" value="1"/>
</dbReference>
<gene>
    <name evidence="7" type="primary">nagZ</name>
    <name evidence="7" type="ORF">HN018_10160</name>
</gene>
<organism evidence="7 8">
    <name type="scientific">Lichenicola cladoniae</name>
    <dbReference type="NCBI Taxonomy" id="1484109"/>
    <lineage>
        <taxon>Bacteria</taxon>
        <taxon>Pseudomonadati</taxon>
        <taxon>Pseudomonadota</taxon>
        <taxon>Alphaproteobacteria</taxon>
        <taxon>Acetobacterales</taxon>
        <taxon>Acetobacteraceae</taxon>
        <taxon>Lichenicola</taxon>
    </lineage>
</organism>
<keyword evidence="8" id="KW-1185">Reference proteome</keyword>
<dbReference type="RefSeq" id="WP_171833968.1">
    <property type="nucleotide sequence ID" value="NZ_CP053708.1"/>
</dbReference>
<dbReference type="InterPro" id="IPR017853">
    <property type="entry name" value="GH"/>
</dbReference>
<dbReference type="PANTHER" id="PTHR30480">
    <property type="entry name" value="BETA-HEXOSAMINIDASE-RELATED"/>
    <property type="match status" value="1"/>
</dbReference>
<evidence type="ECO:0000256" key="4">
    <source>
        <dbReference type="ARBA" id="ARBA00022801"/>
    </source>
</evidence>
<dbReference type="InterPro" id="IPR050226">
    <property type="entry name" value="NagZ_Beta-hexosaminidase"/>
</dbReference>
<protein>
    <recommendedName>
        <fullName evidence="3">beta-N-acetylhexosaminidase</fullName>
        <ecNumber evidence="3">3.2.1.52</ecNumber>
    </recommendedName>
</protein>
<evidence type="ECO:0000256" key="3">
    <source>
        <dbReference type="ARBA" id="ARBA00012663"/>
    </source>
</evidence>
<dbReference type="GO" id="GO:0004563">
    <property type="term" value="F:beta-N-acetylhexosaminidase activity"/>
    <property type="evidence" value="ECO:0007669"/>
    <property type="project" value="UniProtKB-EC"/>
</dbReference>
<feature type="domain" description="Glycoside hydrolase family 3 N-terminal" evidence="6">
    <location>
        <begin position="21"/>
        <end position="294"/>
    </location>
</feature>
<sequence length="332" mass="35169">MTPETRAAIVGLAGTALSPDESALLSRHPPIGVILFKRNIIDKVQVVGLAASIRRVVPDALLMVDQEGGRVARLRPPEWREHPPAAAIGLLYRRDRTAGIRAAFLTGALIGHDCAGTGFDVVCAPVLDLVVPGASAVIGDRAYSDKPMEVAGLAGAMASGLLAAGVQPVGKHAPGHGRGMLDSHLALPELDDVDEADLVPFRELSWLPWMMTAHIRYRQVDPVHPATLSRSVIQDVIRGRIGFDNLLVSDDLAMHAVSGDPGGVAQASLRAGCDIALHCSGVFDETRGVLETVSGPSQAALKRLAAARKMASDYRVELDPDLLASERERLLA</sequence>
<evidence type="ECO:0000256" key="2">
    <source>
        <dbReference type="ARBA" id="ARBA00005336"/>
    </source>
</evidence>
<dbReference type="InterPro" id="IPR036962">
    <property type="entry name" value="Glyco_hydro_3_N_sf"/>
</dbReference>
<accession>A0A6M8HPX9</accession>
<dbReference type="KEGG" id="lck:HN018_10160"/>
<dbReference type="Pfam" id="PF00933">
    <property type="entry name" value="Glyco_hydro_3"/>
    <property type="match status" value="1"/>
</dbReference>
<dbReference type="Proteomes" id="UP000500767">
    <property type="component" value="Chromosome"/>
</dbReference>
<name>A0A6M8HPX9_9PROT</name>
<keyword evidence="4 7" id="KW-0378">Hydrolase</keyword>